<evidence type="ECO:0000256" key="2">
    <source>
        <dbReference type="SAM" id="MobiDB-lite"/>
    </source>
</evidence>
<keyword evidence="5" id="KW-1185">Reference proteome</keyword>
<dbReference type="PANTHER" id="PTHR47505">
    <property type="entry name" value="DNA UTILIZATION PROTEIN YHGH"/>
    <property type="match status" value="1"/>
</dbReference>
<dbReference type="RefSeq" id="WP_171783806.1">
    <property type="nucleotide sequence ID" value="NZ_BAAAML010000009.1"/>
</dbReference>
<dbReference type="EMBL" id="JABEZU010000002">
    <property type="protein sequence ID" value="NOV97622.1"/>
    <property type="molecule type" value="Genomic_DNA"/>
</dbReference>
<dbReference type="PANTHER" id="PTHR47505:SF1">
    <property type="entry name" value="DNA UTILIZATION PROTEIN YHGH"/>
    <property type="match status" value="1"/>
</dbReference>
<reference evidence="4 5" key="1">
    <citation type="submission" date="2020-05" db="EMBL/GenBank/DDBJ databases">
        <title>Genomic Encyclopedia of Type Strains, Phase III (KMG-III): the genomes of soil and plant-associated and newly described type strains.</title>
        <authorList>
            <person name="Whitman W."/>
        </authorList>
    </citation>
    <scope>NUCLEOTIDE SEQUENCE [LARGE SCALE GENOMIC DNA]</scope>
    <source>
        <strain evidence="4 5">KCTC 19046</strain>
    </source>
</reference>
<dbReference type="SUPFAM" id="SSF53271">
    <property type="entry name" value="PRTase-like"/>
    <property type="match status" value="1"/>
</dbReference>
<evidence type="ECO:0000313" key="4">
    <source>
        <dbReference type="EMBL" id="NOV97622.1"/>
    </source>
</evidence>
<sequence>MLTRLARLVVPVSCPGCGRYDVRCCARCAGAVVGGPLRRVEHDAPRLDRLDDEGPLPVWAVSRCTGPVRDVVVAWKDRERADLDRLLVPAMRRAGTWVAPAVRAAVGGSPVAVVPAPSAPSSRLRRGREPVRVLARAVADGLRAGDVRATVVPALRRRGATRDQVGLGARARGRNLAASLVVRRGAAVAGTPCLLVDDVLTTGATLAAAELALARAGAAVLGALVLAATPPPDSVTESPHAGPSPAVHPDDTLGLV</sequence>
<proteinExistence type="inferred from homology"/>
<evidence type="ECO:0000256" key="1">
    <source>
        <dbReference type="ARBA" id="ARBA00008007"/>
    </source>
</evidence>
<dbReference type="Proteomes" id="UP000757540">
    <property type="component" value="Unassembled WGS sequence"/>
</dbReference>
<evidence type="ECO:0000313" key="5">
    <source>
        <dbReference type="Proteomes" id="UP000757540"/>
    </source>
</evidence>
<evidence type="ECO:0000259" key="3">
    <source>
        <dbReference type="Pfam" id="PF00156"/>
    </source>
</evidence>
<dbReference type="InterPro" id="IPR029057">
    <property type="entry name" value="PRTase-like"/>
</dbReference>
<dbReference type="InterPro" id="IPR000836">
    <property type="entry name" value="PRTase_dom"/>
</dbReference>
<dbReference type="Pfam" id="PF00156">
    <property type="entry name" value="Pribosyltran"/>
    <property type="match status" value="1"/>
</dbReference>
<comment type="caution">
    <text evidence="4">The sequence shown here is derived from an EMBL/GenBank/DDBJ whole genome shotgun (WGS) entry which is preliminary data.</text>
</comment>
<dbReference type="InterPro" id="IPR051910">
    <property type="entry name" value="ComF/GntX_DNA_util-trans"/>
</dbReference>
<organism evidence="4 5">
    <name type="scientific">Isoptericola halotolerans</name>
    <dbReference type="NCBI Taxonomy" id="300560"/>
    <lineage>
        <taxon>Bacteria</taxon>
        <taxon>Bacillati</taxon>
        <taxon>Actinomycetota</taxon>
        <taxon>Actinomycetes</taxon>
        <taxon>Micrococcales</taxon>
        <taxon>Promicromonosporaceae</taxon>
        <taxon>Isoptericola</taxon>
    </lineage>
</organism>
<gene>
    <name evidence="4" type="ORF">HDG69_002197</name>
</gene>
<comment type="similarity">
    <text evidence="1">Belongs to the ComF/GntX family.</text>
</comment>
<feature type="region of interest" description="Disordered" evidence="2">
    <location>
        <begin position="231"/>
        <end position="256"/>
    </location>
</feature>
<dbReference type="Gene3D" id="3.40.50.2020">
    <property type="match status" value="1"/>
</dbReference>
<protein>
    <submittedName>
        <fullName evidence="4">Amidophosphoribosyltransferase</fullName>
    </submittedName>
</protein>
<name>A0ABX2A773_9MICO</name>
<feature type="domain" description="Phosphoribosyltransferase" evidence="3">
    <location>
        <begin position="133"/>
        <end position="229"/>
    </location>
</feature>
<accession>A0ABX2A773</accession>